<name>A0A0E9Q908_ANGAN</name>
<protein>
    <submittedName>
        <fullName evidence="1">Uncharacterized protein</fullName>
    </submittedName>
</protein>
<evidence type="ECO:0000313" key="1">
    <source>
        <dbReference type="EMBL" id="JAH12805.1"/>
    </source>
</evidence>
<reference evidence="1" key="2">
    <citation type="journal article" date="2015" name="Fish Shellfish Immunol.">
        <title>Early steps in the European eel (Anguilla anguilla)-Vibrio vulnificus interaction in the gills: Role of the RtxA13 toxin.</title>
        <authorList>
            <person name="Callol A."/>
            <person name="Pajuelo D."/>
            <person name="Ebbesson L."/>
            <person name="Teles M."/>
            <person name="MacKenzie S."/>
            <person name="Amaro C."/>
        </authorList>
    </citation>
    <scope>NUCLEOTIDE SEQUENCE</scope>
</reference>
<dbReference type="AlphaFoldDB" id="A0A0E9Q908"/>
<dbReference type="EMBL" id="GBXM01095772">
    <property type="protein sequence ID" value="JAH12805.1"/>
    <property type="molecule type" value="Transcribed_RNA"/>
</dbReference>
<proteinExistence type="predicted"/>
<sequence length="36" mass="3996">MQVSCINIQGTYLHTTGITNSCSEVTFSPCRVLLFM</sequence>
<accession>A0A0E9Q908</accession>
<organism evidence="1">
    <name type="scientific">Anguilla anguilla</name>
    <name type="common">European freshwater eel</name>
    <name type="synonym">Muraena anguilla</name>
    <dbReference type="NCBI Taxonomy" id="7936"/>
    <lineage>
        <taxon>Eukaryota</taxon>
        <taxon>Metazoa</taxon>
        <taxon>Chordata</taxon>
        <taxon>Craniata</taxon>
        <taxon>Vertebrata</taxon>
        <taxon>Euteleostomi</taxon>
        <taxon>Actinopterygii</taxon>
        <taxon>Neopterygii</taxon>
        <taxon>Teleostei</taxon>
        <taxon>Anguilliformes</taxon>
        <taxon>Anguillidae</taxon>
        <taxon>Anguilla</taxon>
    </lineage>
</organism>
<reference evidence="1" key="1">
    <citation type="submission" date="2014-11" db="EMBL/GenBank/DDBJ databases">
        <authorList>
            <person name="Amaro Gonzalez C."/>
        </authorList>
    </citation>
    <scope>NUCLEOTIDE SEQUENCE</scope>
</reference>